<evidence type="ECO:0000256" key="1">
    <source>
        <dbReference type="ARBA" id="ARBA00004141"/>
    </source>
</evidence>
<dbReference type="eggNOG" id="KOG0255">
    <property type="taxonomic scope" value="Eukaryota"/>
</dbReference>
<feature type="transmembrane region" description="Helical" evidence="5">
    <location>
        <begin position="248"/>
        <end position="272"/>
    </location>
</feature>
<accession>Q5B0B1</accession>
<dbReference type="InParanoid" id="Q5B0B1"/>
<dbReference type="Pfam" id="PF07690">
    <property type="entry name" value="MFS_1"/>
    <property type="match status" value="1"/>
</dbReference>
<dbReference type="OrthoDB" id="3066029at2759"/>
<evidence type="ECO:0000313" key="7">
    <source>
        <dbReference type="EMBL" id="CBF70350.1"/>
    </source>
</evidence>
<evidence type="ECO:0000259" key="6">
    <source>
        <dbReference type="PROSITE" id="PS50850"/>
    </source>
</evidence>
<feature type="transmembrane region" description="Helical" evidence="5">
    <location>
        <begin position="405"/>
        <end position="431"/>
    </location>
</feature>
<dbReference type="OMA" id="PNMAVFT"/>
<dbReference type="RefSeq" id="XP_663623.1">
    <property type="nucleotide sequence ID" value="XM_658531.1"/>
</dbReference>
<dbReference type="GO" id="GO:0022857">
    <property type="term" value="F:transmembrane transporter activity"/>
    <property type="evidence" value="ECO:0000318"/>
    <property type="project" value="GO_Central"/>
</dbReference>
<dbReference type="PANTHER" id="PTHR23502">
    <property type="entry name" value="MAJOR FACILITATOR SUPERFAMILY"/>
    <property type="match status" value="1"/>
</dbReference>
<proteinExistence type="predicted"/>
<dbReference type="PANTHER" id="PTHR23502:SF152">
    <property type="entry name" value="MAJOR FACILITATOR SUPERFAMILY (MFS) PROFILE DOMAIN-CONTAINING PROTEIN-RELATED"/>
    <property type="match status" value="1"/>
</dbReference>
<feature type="transmembrane region" description="Helical" evidence="5">
    <location>
        <begin position="126"/>
        <end position="148"/>
    </location>
</feature>
<dbReference type="GO" id="GO:0005886">
    <property type="term" value="C:plasma membrane"/>
    <property type="evidence" value="ECO:0000318"/>
    <property type="project" value="GO_Central"/>
</dbReference>
<feature type="transmembrane region" description="Helical" evidence="5">
    <location>
        <begin position="30"/>
        <end position="54"/>
    </location>
</feature>
<keyword evidence="4 5" id="KW-0472">Membrane</keyword>
<keyword evidence="3 5" id="KW-1133">Transmembrane helix</keyword>
<dbReference type="InterPro" id="IPR011701">
    <property type="entry name" value="MFS"/>
</dbReference>
<feature type="transmembrane region" description="Helical" evidence="5">
    <location>
        <begin position="292"/>
        <end position="313"/>
    </location>
</feature>
<dbReference type="AlphaFoldDB" id="Q5B0B1"/>
<dbReference type="EMBL" id="BN001301">
    <property type="protein sequence ID" value="CBF70350.1"/>
    <property type="molecule type" value="Genomic_DNA"/>
</dbReference>
<dbReference type="GO" id="GO:0055085">
    <property type="term" value="P:transmembrane transport"/>
    <property type="evidence" value="ECO:0000318"/>
    <property type="project" value="GO_Central"/>
</dbReference>
<feature type="transmembrane region" description="Helical" evidence="5">
    <location>
        <begin position="360"/>
        <end position="384"/>
    </location>
</feature>
<organism evidence="7 8">
    <name type="scientific">Emericella nidulans (strain FGSC A4 / ATCC 38163 / CBS 112.46 / NRRL 194 / M139)</name>
    <name type="common">Aspergillus nidulans</name>
    <dbReference type="NCBI Taxonomy" id="227321"/>
    <lineage>
        <taxon>Eukaryota</taxon>
        <taxon>Fungi</taxon>
        <taxon>Dikarya</taxon>
        <taxon>Ascomycota</taxon>
        <taxon>Pezizomycotina</taxon>
        <taxon>Eurotiomycetes</taxon>
        <taxon>Eurotiomycetidae</taxon>
        <taxon>Eurotiales</taxon>
        <taxon>Aspergillaceae</taxon>
        <taxon>Aspergillus</taxon>
        <taxon>Aspergillus subgen. Nidulantes</taxon>
    </lineage>
</organism>
<feature type="domain" description="Major facilitator superfamily (MFS) profile" evidence="6">
    <location>
        <begin position="31"/>
        <end position="462"/>
    </location>
</feature>
<feature type="transmembrane region" description="Helical" evidence="5">
    <location>
        <begin position="66"/>
        <end position="88"/>
    </location>
</feature>
<reference evidence="8" key="2">
    <citation type="journal article" date="2009" name="Fungal Genet. Biol.">
        <title>The 2008 update of the Aspergillus nidulans genome annotation: a community effort.</title>
        <authorList>
            <person name="Wortman J.R."/>
            <person name="Gilsenan J.M."/>
            <person name="Joardar V."/>
            <person name="Deegan J."/>
            <person name="Clutterbuck J."/>
            <person name="Andersen M.R."/>
            <person name="Archer D."/>
            <person name="Bencina M."/>
            <person name="Braus G."/>
            <person name="Coutinho P."/>
            <person name="von Dohren H."/>
            <person name="Doonan J."/>
            <person name="Driessen A.J."/>
            <person name="Durek P."/>
            <person name="Espeso E."/>
            <person name="Fekete E."/>
            <person name="Flipphi M."/>
            <person name="Estrada C.G."/>
            <person name="Geysens S."/>
            <person name="Goldman G."/>
            <person name="de Groot P.W."/>
            <person name="Hansen K."/>
            <person name="Harris S.D."/>
            <person name="Heinekamp T."/>
            <person name="Helmstaedt K."/>
            <person name="Henrissat B."/>
            <person name="Hofmann G."/>
            <person name="Homan T."/>
            <person name="Horio T."/>
            <person name="Horiuchi H."/>
            <person name="James S."/>
            <person name="Jones M."/>
            <person name="Karaffa L."/>
            <person name="Karanyi Z."/>
            <person name="Kato M."/>
            <person name="Keller N."/>
            <person name="Kelly D.E."/>
            <person name="Kiel J.A."/>
            <person name="Kim J.M."/>
            <person name="van der Klei I.J."/>
            <person name="Klis F.M."/>
            <person name="Kovalchuk A."/>
            <person name="Krasevec N."/>
            <person name="Kubicek C.P."/>
            <person name="Liu B."/>
            <person name="Maccabe A."/>
            <person name="Meyer V."/>
            <person name="Mirabito P."/>
            <person name="Miskei M."/>
            <person name="Mos M."/>
            <person name="Mullins J."/>
            <person name="Nelson D.R."/>
            <person name="Nielsen J."/>
            <person name="Oakley B.R."/>
            <person name="Osmani S.A."/>
            <person name="Pakula T."/>
            <person name="Paszewski A."/>
            <person name="Paulsen I."/>
            <person name="Pilsyk S."/>
            <person name="Pocsi I."/>
            <person name="Punt P.J."/>
            <person name="Ram A.F."/>
            <person name="Ren Q."/>
            <person name="Robellet X."/>
            <person name="Robson G."/>
            <person name="Seiboth B."/>
            <person name="van Solingen P."/>
            <person name="Specht T."/>
            <person name="Sun J."/>
            <person name="Taheri-Talesh N."/>
            <person name="Takeshita N."/>
            <person name="Ussery D."/>
            <person name="vanKuyk P.A."/>
            <person name="Visser H."/>
            <person name="van de Vondervoort P.J."/>
            <person name="de Vries R.P."/>
            <person name="Walton J."/>
            <person name="Xiang X."/>
            <person name="Xiong Y."/>
            <person name="Zeng A.P."/>
            <person name="Brandt B.W."/>
            <person name="Cornell M.J."/>
            <person name="van den Hondel C.A."/>
            <person name="Visser J."/>
            <person name="Oliver S.G."/>
            <person name="Turner G."/>
        </authorList>
    </citation>
    <scope>GENOME REANNOTATION</scope>
    <source>
        <strain evidence="8">FGSC A4 / ATCC 38163 / CBS 112.46 / NRRL 194 / M139</strain>
    </source>
</reference>
<keyword evidence="2 5" id="KW-0812">Transmembrane</keyword>
<feature type="transmembrane region" description="Helical" evidence="5">
    <location>
        <begin position="186"/>
        <end position="205"/>
    </location>
</feature>
<evidence type="ECO:0000256" key="2">
    <source>
        <dbReference type="ARBA" id="ARBA00022692"/>
    </source>
</evidence>
<dbReference type="HOGENOM" id="CLU_008455_8_0_1"/>
<keyword evidence="8" id="KW-1185">Reference proteome</keyword>
<evidence type="ECO:0000256" key="4">
    <source>
        <dbReference type="ARBA" id="ARBA00023136"/>
    </source>
</evidence>
<name>Q5B0B1_EMENI</name>
<gene>
    <name evidence="7" type="ORF">ANIA_06019</name>
</gene>
<evidence type="ECO:0000256" key="3">
    <source>
        <dbReference type="ARBA" id="ARBA00022989"/>
    </source>
</evidence>
<feature type="transmembrane region" description="Helical" evidence="5">
    <location>
        <begin position="155"/>
        <end position="180"/>
    </location>
</feature>
<dbReference type="GeneID" id="2870981"/>
<comment type="subcellular location">
    <subcellularLocation>
        <location evidence="1">Membrane</location>
        <topology evidence="1">Multi-pass membrane protein</topology>
    </subcellularLocation>
</comment>
<reference evidence="8" key="1">
    <citation type="journal article" date="2005" name="Nature">
        <title>Sequencing of Aspergillus nidulans and comparative analysis with A. fumigatus and A. oryzae.</title>
        <authorList>
            <person name="Galagan J.E."/>
            <person name="Calvo S.E."/>
            <person name="Cuomo C."/>
            <person name="Ma L.J."/>
            <person name="Wortman J.R."/>
            <person name="Batzoglou S."/>
            <person name="Lee S.I."/>
            <person name="Basturkmen M."/>
            <person name="Spevak C.C."/>
            <person name="Clutterbuck J."/>
            <person name="Kapitonov V."/>
            <person name="Jurka J."/>
            <person name="Scazzocchio C."/>
            <person name="Farman M."/>
            <person name="Butler J."/>
            <person name="Purcell S."/>
            <person name="Harris S."/>
            <person name="Braus G.H."/>
            <person name="Draht O."/>
            <person name="Busch S."/>
            <person name="D'Enfert C."/>
            <person name="Bouchier C."/>
            <person name="Goldman G.H."/>
            <person name="Bell-Pedersen D."/>
            <person name="Griffiths-Jones S."/>
            <person name="Doonan J.H."/>
            <person name="Yu J."/>
            <person name="Vienken K."/>
            <person name="Pain A."/>
            <person name="Freitag M."/>
            <person name="Selker E.U."/>
            <person name="Archer D.B."/>
            <person name="Penalva M.A."/>
            <person name="Oakley B.R."/>
            <person name="Momany M."/>
            <person name="Tanaka T."/>
            <person name="Kumagai T."/>
            <person name="Asai K."/>
            <person name="Machida M."/>
            <person name="Nierman W.C."/>
            <person name="Denning D.W."/>
            <person name="Caddick M."/>
            <person name="Hynes M."/>
            <person name="Paoletti M."/>
            <person name="Fischer R."/>
            <person name="Miller B."/>
            <person name="Dyer P."/>
            <person name="Sachs M.S."/>
            <person name="Osmani S.A."/>
            <person name="Birren B.W."/>
        </authorList>
    </citation>
    <scope>NUCLEOTIDE SEQUENCE [LARGE SCALE GENOMIC DNA]</scope>
    <source>
        <strain evidence="8">FGSC A4 / ATCC 38163 / CBS 112.46 / NRRL 194 / M139</strain>
    </source>
</reference>
<evidence type="ECO:0000256" key="5">
    <source>
        <dbReference type="SAM" id="Phobius"/>
    </source>
</evidence>
<evidence type="ECO:0000313" key="8">
    <source>
        <dbReference type="Proteomes" id="UP000000560"/>
    </source>
</evidence>
<dbReference type="SUPFAM" id="SSF103473">
    <property type="entry name" value="MFS general substrate transporter"/>
    <property type="match status" value="1"/>
</dbReference>
<dbReference type="PROSITE" id="PS50850">
    <property type="entry name" value="MFS"/>
    <property type="match status" value="1"/>
</dbReference>
<sequence>MSPPTDTTITTPIPSPTLNPKSLSTARKCLILFIVSWNTLVVTFLSTSLLIATPEIASDLETTSEILNITNAAVLIAMGCSSLIWSPLAEIFSRKRSYDAATAVMLLASIGTALAPNMAVFTSMRVISGFTGTYFMVAGQTVIADIFVPTVRGRAVGCLQVGSVAGSALGPCISGVIVTFAHWRDIYWLQVAMAGLGSALSVFAIPNIQSEVKQLYEEKAELDSGSDTIPQRVFQALARFNPTKVLKLYLLPQILLSDLICGFLAITQYGTLTSVRHVINPRFGFTTPLVSGLFYLAPGTGFIVGSLVGGRLSDHTVKRYIRKRNGLRLPKDRLNSGIVYFFAVLPISMVLYGWSLQKQFGGLALPIILAFLIGAGLMGAWNGLNTYSAEVIPSQRAEAVCSKYILQYMFGATATAAVVPLIDAIGIGWSFTILSYGQVRVIVSDRMVSPACSIEFIEEKTSKSSNPSHMGDATLAGLYRSGR</sequence>
<dbReference type="InterPro" id="IPR036259">
    <property type="entry name" value="MFS_trans_sf"/>
</dbReference>
<feature type="transmembrane region" description="Helical" evidence="5">
    <location>
        <begin position="334"/>
        <end position="354"/>
    </location>
</feature>
<dbReference type="Gene3D" id="1.20.1250.20">
    <property type="entry name" value="MFS general substrate transporter like domains"/>
    <property type="match status" value="1"/>
</dbReference>
<accession>C8V327</accession>
<feature type="transmembrane region" description="Helical" evidence="5">
    <location>
        <begin position="100"/>
        <end position="120"/>
    </location>
</feature>
<dbReference type="InterPro" id="IPR020846">
    <property type="entry name" value="MFS_dom"/>
</dbReference>
<dbReference type="KEGG" id="ani:ANIA_06019"/>
<protein>
    <recommendedName>
        <fullName evidence="6">Major facilitator superfamily (MFS) profile domain-containing protein</fullName>
    </recommendedName>
</protein>
<dbReference type="Proteomes" id="UP000000560">
    <property type="component" value="Chromosome I"/>
</dbReference>